<gene>
    <name evidence="2" type="ORF">AVDCRST_MAG93-4576</name>
</gene>
<feature type="region of interest" description="Disordered" evidence="1">
    <location>
        <begin position="1"/>
        <end position="26"/>
    </location>
</feature>
<protein>
    <submittedName>
        <fullName evidence="2">Uncharacterized protein</fullName>
    </submittedName>
</protein>
<organism evidence="2">
    <name type="scientific">uncultured Chloroflexia bacterium</name>
    <dbReference type="NCBI Taxonomy" id="1672391"/>
    <lineage>
        <taxon>Bacteria</taxon>
        <taxon>Bacillati</taxon>
        <taxon>Chloroflexota</taxon>
        <taxon>Chloroflexia</taxon>
        <taxon>environmental samples</taxon>
    </lineage>
</organism>
<feature type="non-terminal residue" evidence="2">
    <location>
        <position position="26"/>
    </location>
</feature>
<feature type="compositionally biased region" description="Polar residues" evidence="1">
    <location>
        <begin position="1"/>
        <end position="12"/>
    </location>
</feature>
<dbReference type="EMBL" id="CADCTR010001545">
    <property type="protein sequence ID" value="CAA9300613.1"/>
    <property type="molecule type" value="Genomic_DNA"/>
</dbReference>
<dbReference type="AlphaFoldDB" id="A0A6J4KCK2"/>
<sequence>ELWTGSCRTPSYDSDDWQHKQQTDEA</sequence>
<reference evidence="2" key="1">
    <citation type="submission" date="2020-02" db="EMBL/GenBank/DDBJ databases">
        <authorList>
            <person name="Meier V. D."/>
        </authorList>
    </citation>
    <scope>NUCLEOTIDE SEQUENCE</scope>
    <source>
        <strain evidence="2">AVDCRST_MAG93</strain>
    </source>
</reference>
<evidence type="ECO:0000313" key="2">
    <source>
        <dbReference type="EMBL" id="CAA9300613.1"/>
    </source>
</evidence>
<accession>A0A6J4KCK2</accession>
<evidence type="ECO:0000256" key="1">
    <source>
        <dbReference type="SAM" id="MobiDB-lite"/>
    </source>
</evidence>
<name>A0A6J4KCK2_9CHLR</name>
<feature type="non-terminal residue" evidence="2">
    <location>
        <position position="1"/>
    </location>
</feature>
<feature type="compositionally biased region" description="Basic and acidic residues" evidence="1">
    <location>
        <begin position="16"/>
        <end position="26"/>
    </location>
</feature>
<proteinExistence type="predicted"/>